<reference evidence="2 3" key="1">
    <citation type="submission" date="2019-01" db="EMBL/GenBank/DDBJ databases">
        <authorList>
            <person name="Chen W.-M."/>
        </authorList>
    </citation>
    <scope>NUCLEOTIDE SEQUENCE [LARGE SCALE GENOMIC DNA]</scope>
    <source>
        <strain evidence="2 3">TLA-22</strain>
    </source>
</reference>
<dbReference type="Gene3D" id="3.40.50.720">
    <property type="entry name" value="NAD(P)-binding Rossmann-like Domain"/>
    <property type="match status" value="1"/>
</dbReference>
<dbReference type="InterPro" id="IPR051207">
    <property type="entry name" value="ComplexI_NDUFA9_subunit"/>
</dbReference>
<accession>A0A437J647</accession>
<gene>
    <name evidence="2" type="ORF">ENE74_13320</name>
</gene>
<dbReference type="PANTHER" id="PTHR12126:SF11">
    <property type="entry name" value="NADH DEHYDROGENASE [UBIQUINONE] 1 ALPHA SUBCOMPLEX SUBUNIT 9, MITOCHONDRIAL"/>
    <property type="match status" value="1"/>
</dbReference>
<dbReference type="Pfam" id="PF01370">
    <property type="entry name" value="Epimerase"/>
    <property type="match status" value="1"/>
</dbReference>
<comment type="caution">
    <text evidence="2">The sequence shown here is derived from an EMBL/GenBank/DDBJ whole genome shotgun (WGS) entry which is preliminary data.</text>
</comment>
<dbReference type="RefSeq" id="WP_127691461.1">
    <property type="nucleotide sequence ID" value="NZ_RZUL01000004.1"/>
</dbReference>
<dbReference type="AlphaFoldDB" id="A0A437J647"/>
<dbReference type="Proteomes" id="UP000282977">
    <property type="component" value="Unassembled WGS sequence"/>
</dbReference>
<dbReference type="FunFam" id="3.40.50.720:FF:000702">
    <property type="entry name" value="NADH dehydrogenase (Ubiquinone)"/>
    <property type="match status" value="1"/>
</dbReference>
<evidence type="ECO:0000259" key="1">
    <source>
        <dbReference type="Pfam" id="PF01370"/>
    </source>
</evidence>
<dbReference type="CDD" id="cd05271">
    <property type="entry name" value="NDUFA9_like_SDR_a"/>
    <property type="match status" value="1"/>
</dbReference>
<evidence type="ECO:0000313" key="2">
    <source>
        <dbReference type="EMBL" id="RVT40366.1"/>
    </source>
</evidence>
<dbReference type="InterPro" id="IPR001509">
    <property type="entry name" value="Epimerase_deHydtase"/>
</dbReference>
<dbReference type="InterPro" id="IPR036291">
    <property type="entry name" value="NAD(P)-bd_dom_sf"/>
</dbReference>
<feature type="domain" description="NAD-dependent epimerase/dehydratase" evidence="1">
    <location>
        <begin position="6"/>
        <end position="211"/>
    </location>
</feature>
<dbReference type="OrthoDB" id="9776313at2"/>
<protein>
    <submittedName>
        <fullName evidence="2">Complex I NDUFA9 subunit family protein</fullName>
    </submittedName>
</protein>
<proteinExistence type="predicted"/>
<organism evidence="2 3">
    <name type="scientific">Sphingobium algorifonticola</name>
    <dbReference type="NCBI Taxonomy" id="2008318"/>
    <lineage>
        <taxon>Bacteria</taxon>
        <taxon>Pseudomonadati</taxon>
        <taxon>Pseudomonadota</taxon>
        <taxon>Alphaproteobacteria</taxon>
        <taxon>Sphingomonadales</taxon>
        <taxon>Sphingomonadaceae</taxon>
        <taxon>Sphingobium</taxon>
    </lineage>
</organism>
<keyword evidence="3" id="KW-1185">Reference proteome</keyword>
<dbReference type="SUPFAM" id="SSF51735">
    <property type="entry name" value="NAD(P)-binding Rossmann-fold domains"/>
    <property type="match status" value="1"/>
</dbReference>
<evidence type="ECO:0000313" key="3">
    <source>
        <dbReference type="Proteomes" id="UP000282977"/>
    </source>
</evidence>
<sequence length="308" mass="32141">MQDRLVTIFGGGGFVGRYVAQELLSRGVRVRIAERNPGNAVRIKPLGGLGQTQLMSADITKPISVARAVEGAYAVINLVGILNGKFDAVQRAGAETVARAAADSGAQAFVQVSAIGADAASESAYGRSKGEGENAVLAAFPGATIIRPSIIFGREDQFLNRFAQLIRIAPVVPVISGGTKFQPVYVVDVARAIALATLDPATHGGKTYELGGPEVLSMEQINRWLATAIGRSKLFVPVPASAAAALAMVPGGPITRDQLKMLARDNVVAADSQGFADLGIAPTPMAAVADAWLVQYRKYGRFAGRAEA</sequence>
<dbReference type="PANTHER" id="PTHR12126">
    <property type="entry name" value="NADH-UBIQUINONE OXIDOREDUCTASE 39 KDA SUBUNIT-RELATED"/>
    <property type="match status" value="1"/>
</dbReference>
<dbReference type="GO" id="GO:0044877">
    <property type="term" value="F:protein-containing complex binding"/>
    <property type="evidence" value="ECO:0007669"/>
    <property type="project" value="TreeGrafter"/>
</dbReference>
<dbReference type="EMBL" id="RZUL01000004">
    <property type="protein sequence ID" value="RVT40366.1"/>
    <property type="molecule type" value="Genomic_DNA"/>
</dbReference>
<name>A0A437J647_9SPHN</name>